<dbReference type="InterPro" id="IPR008878">
    <property type="entry name" value="Transposase_IS66_Orf2"/>
</dbReference>
<dbReference type="Pfam" id="PF05717">
    <property type="entry name" value="TnpB_IS66"/>
    <property type="match status" value="1"/>
</dbReference>
<reference evidence="2 3" key="1">
    <citation type="submission" date="2019-02" db="EMBL/GenBank/DDBJ databases">
        <authorList>
            <person name="Feng G."/>
        </authorList>
    </citation>
    <scope>NUCLEOTIDE SEQUENCE [LARGE SCALE GENOMIC DNA]</scope>
    <source>
        <strain evidence="2 3">DSM 26779</strain>
    </source>
</reference>
<comment type="caution">
    <text evidence="2">The sequence shown here is derived from an EMBL/GenBank/DDBJ whole genome shotgun (WGS) entry which is preliminary data.</text>
</comment>
<proteinExistence type="predicted"/>
<dbReference type="NCBIfam" id="NF033819">
    <property type="entry name" value="IS66_TnpB"/>
    <property type="match status" value="1"/>
</dbReference>
<dbReference type="EMBL" id="SEOM01000001">
    <property type="protein sequence ID" value="RYM02954.1"/>
    <property type="molecule type" value="Genomic_DNA"/>
</dbReference>
<feature type="compositionally biased region" description="Basic and acidic residues" evidence="1">
    <location>
        <begin position="10"/>
        <end position="38"/>
    </location>
</feature>
<dbReference type="Proteomes" id="UP000292734">
    <property type="component" value="Unassembled WGS sequence"/>
</dbReference>
<evidence type="ECO:0000313" key="2">
    <source>
        <dbReference type="EMBL" id="RYM02954.1"/>
    </source>
</evidence>
<gene>
    <name evidence="2" type="ORF">EWH08_00015</name>
</gene>
<protein>
    <submittedName>
        <fullName evidence="2">Transposase</fullName>
    </submittedName>
</protein>
<accession>A0A4Q4J998</accession>
<name>A0A4Q4J998_9SPHN</name>
<feature type="region of interest" description="Disordered" evidence="1">
    <location>
        <begin position="1"/>
        <end position="51"/>
    </location>
</feature>
<organism evidence="2 3">
    <name type="scientific">Sphingobium indicum</name>
    <dbReference type="NCBI Taxonomy" id="332055"/>
    <lineage>
        <taxon>Bacteria</taxon>
        <taxon>Pseudomonadati</taxon>
        <taxon>Pseudomonadota</taxon>
        <taxon>Alphaproteobacteria</taxon>
        <taxon>Sphingomonadales</taxon>
        <taxon>Sphingomonadaceae</taxon>
        <taxon>Sphingobium</taxon>
    </lineage>
</organism>
<evidence type="ECO:0000256" key="1">
    <source>
        <dbReference type="SAM" id="MobiDB-lite"/>
    </source>
</evidence>
<dbReference type="PANTHER" id="PTHR36455">
    <property type="match status" value="1"/>
</dbReference>
<dbReference type="PANTHER" id="PTHR36455:SF1">
    <property type="entry name" value="BLR8292 PROTEIN"/>
    <property type="match status" value="1"/>
</dbReference>
<evidence type="ECO:0000313" key="3">
    <source>
        <dbReference type="Proteomes" id="UP000292734"/>
    </source>
</evidence>
<sequence>MAARIAGARGGDELRAGDGRAREGRRVVRRDSVTGERRDRRRGKWAVDPYPARRERGSHRAGIAGRAGEGVIIPPGPLKVLVATQPVDFRKGMVGLASLVQRELRLDPFSGMLFIFRARRADRIKLLVWDGTGLVLVTKRLHDGKFRWPRPGDGVMKLSAAQASALVEGLDWSRVHVPRVPKPLHAQ</sequence>
<dbReference type="AlphaFoldDB" id="A0A4Q4J998"/>